<proteinExistence type="predicted"/>
<dbReference type="EMBL" id="AVOT02031090">
    <property type="protein sequence ID" value="MBW0524499.1"/>
    <property type="molecule type" value="Genomic_DNA"/>
</dbReference>
<name>A0A9Q3I3B0_9BASI</name>
<comment type="caution">
    <text evidence="2">The sequence shown here is derived from an EMBL/GenBank/DDBJ whole genome shotgun (WGS) entry which is preliminary data.</text>
</comment>
<keyword evidence="3" id="KW-1185">Reference proteome</keyword>
<feature type="region of interest" description="Disordered" evidence="1">
    <location>
        <begin position="82"/>
        <end position="125"/>
    </location>
</feature>
<dbReference type="AlphaFoldDB" id="A0A9Q3I3B0"/>
<evidence type="ECO:0000256" key="1">
    <source>
        <dbReference type="SAM" id="MobiDB-lite"/>
    </source>
</evidence>
<sequence>MSENICGVERMVLLGESSQFLRLLLLMIIQGIPKRDVTRWTNVGGPITICGRLIYSSSEIPISRINSQGVVKILIRIADSPTNTNAEGSDELDGEEVEGVPNSIGHQYSTSPSKPSSRRFQSQVIPSTPRNFQSVLSTIPSSIPPPSQNPSTARHALVSPVRPSPIPHPGNSPMVTSQQLQPVGNSRRRRDDQSPLLFSATQVFQKREHWPIQVTREYPNTENNSQYSVARLFKRVDRNFREVISYANNRMIPTTASEEMAAKLAWCED</sequence>
<protein>
    <submittedName>
        <fullName evidence="2">Uncharacterized protein</fullName>
    </submittedName>
</protein>
<feature type="region of interest" description="Disordered" evidence="1">
    <location>
        <begin position="139"/>
        <end position="194"/>
    </location>
</feature>
<reference evidence="2" key="1">
    <citation type="submission" date="2021-03" db="EMBL/GenBank/DDBJ databases">
        <title>Draft genome sequence of rust myrtle Austropuccinia psidii MF-1, a brazilian biotype.</title>
        <authorList>
            <person name="Quecine M.C."/>
            <person name="Pachon D.M.R."/>
            <person name="Bonatelli M.L."/>
            <person name="Correr F.H."/>
            <person name="Franceschini L.M."/>
            <person name="Leite T.F."/>
            <person name="Margarido G.R.A."/>
            <person name="Almeida C.A."/>
            <person name="Ferrarezi J.A."/>
            <person name="Labate C.A."/>
        </authorList>
    </citation>
    <scope>NUCLEOTIDE SEQUENCE</scope>
    <source>
        <strain evidence="2">MF-1</strain>
    </source>
</reference>
<dbReference type="Proteomes" id="UP000765509">
    <property type="component" value="Unassembled WGS sequence"/>
</dbReference>
<feature type="compositionally biased region" description="Polar residues" evidence="1">
    <location>
        <begin position="173"/>
        <end position="184"/>
    </location>
</feature>
<accession>A0A9Q3I3B0</accession>
<feature type="compositionally biased region" description="Acidic residues" evidence="1">
    <location>
        <begin position="88"/>
        <end position="98"/>
    </location>
</feature>
<evidence type="ECO:0000313" key="3">
    <source>
        <dbReference type="Proteomes" id="UP000765509"/>
    </source>
</evidence>
<organism evidence="2 3">
    <name type="scientific">Austropuccinia psidii MF-1</name>
    <dbReference type="NCBI Taxonomy" id="1389203"/>
    <lineage>
        <taxon>Eukaryota</taxon>
        <taxon>Fungi</taxon>
        <taxon>Dikarya</taxon>
        <taxon>Basidiomycota</taxon>
        <taxon>Pucciniomycotina</taxon>
        <taxon>Pucciniomycetes</taxon>
        <taxon>Pucciniales</taxon>
        <taxon>Sphaerophragmiaceae</taxon>
        <taxon>Austropuccinia</taxon>
    </lineage>
</organism>
<feature type="compositionally biased region" description="Polar residues" evidence="1">
    <location>
        <begin position="104"/>
        <end position="125"/>
    </location>
</feature>
<gene>
    <name evidence="2" type="ORF">O181_064214</name>
</gene>
<evidence type="ECO:0000313" key="2">
    <source>
        <dbReference type="EMBL" id="MBW0524499.1"/>
    </source>
</evidence>